<protein>
    <submittedName>
        <fullName evidence="1">Uncharacterized protein</fullName>
    </submittedName>
</protein>
<gene>
    <name evidence="1" type="ORF">OHC33_004596</name>
</gene>
<comment type="caution">
    <text evidence="1">The sequence shown here is derived from an EMBL/GenBank/DDBJ whole genome shotgun (WGS) entry which is preliminary data.</text>
</comment>
<name>A0AAN8EH94_9EURO</name>
<accession>A0AAN8EH94</accession>
<keyword evidence="2" id="KW-1185">Reference proteome</keyword>
<dbReference type="Proteomes" id="UP001316803">
    <property type="component" value="Unassembled WGS sequence"/>
</dbReference>
<reference evidence="1 2" key="1">
    <citation type="submission" date="2022-12" db="EMBL/GenBank/DDBJ databases">
        <title>Genomic features and morphological characterization of a novel Knufia sp. strain isolated from spacecraft assembly facility.</title>
        <authorList>
            <person name="Teixeira M."/>
            <person name="Chander A.M."/>
            <person name="Stajich J.E."/>
            <person name="Venkateswaran K."/>
        </authorList>
    </citation>
    <scope>NUCLEOTIDE SEQUENCE [LARGE SCALE GENOMIC DNA]</scope>
    <source>
        <strain evidence="1 2">FJI-L2-BK-P2</strain>
    </source>
</reference>
<dbReference type="AlphaFoldDB" id="A0AAN8EH94"/>
<evidence type="ECO:0000313" key="2">
    <source>
        <dbReference type="Proteomes" id="UP001316803"/>
    </source>
</evidence>
<proteinExistence type="predicted"/>
<sequence>MAFTKNPNGVDLDIPEGFASTALEYFAIRFEHTTVTSGATMDFFVLIFLAHVYNVCKQEGQLAEDWADLEMLISLCGETPFFKGPRTTKASRQRYFGRVVYMFNVPVNTCVKLFFEKGRLPKIAQAEAVPIQPLAWPLASALTHRLRYQDNSEGSSTEVIKLILKALNAQTLAGNASQPIDMECGGVLNISKELLHWARHTPSSSTATTMALLRHQRSSHSNPDTVS</sequence>
<evidence type="ECO:0000313" key="1">
    <source>
        <dbReference type="EMBL" id="KAK5954025.1"/>
    </source>
</evidence>
<dbReference type="EMBL" id="JAKLMC020000009">
    <property type="protein sequence ID" value="KAK5954025.1"/>
    <property type="molecule type" value="Genomic_DNA"/>
</dbReference>
<organism evidence="1 2">
    <name type="scientific">Knufia fluminis</name>
    <dbReference type="NCBI Taxonomy" id="191047"/>
    <lineage>
        <taxon>Eukaryota</taxon>
        <taxon>Fungi</taxon>
        <taxon>Dikarya</taxon>
        <taxon>Ascomycota</taxon>
        <taxon>Pezizomycotina</taxon>
        <taxon>Eurotiomycetes</taxon>
        <taxon>Chaetothyriomycetidae</taxon>
        <taxon>Chaetothyriales</taxon>
        <taxon>Trichomeriaceae</taxon>
        <taxon>Knufia</taxon>
    </lineage>
</organism>